<feature type="domain" description="Amidohydrolase-related" evidence="7">
    <location>
        <begin position="61"/>
        <end position="344"/>
    </location>
</feature>
<evidence type="ECO:0000256" key="4">
    <source>
        <dbReference type="ARBA" id="ARBA00023211"/>
    </source>
</evidence>
<evidence type="ECO:0000256" key="2">
    <source>
        <dbReference type="ARBA" id="ARBA00012782"/>
    </source>
</evidence>
<evidence type="ECO:0000313" key="9">
    <source>
        <dbReference type="EMBL" id="KEQ12087.1"/>
    </source>
</evidence>
<comment type="caution">
    <text evidence="9">The sequence shown here is derived from an EMBL/GenBank/DDBJ whole genome shotgun (WGS) entry which is preliminary data.</text>
</comment>
<dbReference type="RefSeq" id="WP_034879249.1">
    <property type="nucleotide sequence ID" value="NZ_JOKG01000005.1"/>
</dbReference>
<evidence type="ECO:0000256" key="6">
    <source>
        <dbReference type="HAMAP-Rule" id="MF_01518"/>
    </source>
</evidence>
<evidence type="ECO:0000259" key="8">
    <source>
        <dbReference type="Pfam" id="PF13382"/>
    </source>
</evidence>
<dbReference type="HAMAP" id="MF_01518">
    <property type="entry name" value="Adenine_deamin"/>
    <property type="match status" value="1"/>
</dbReference>
<dbReference type="AlphaFoldDB" id="A0A081N0W4"/>
<evidence type="ECO:0000256" key="5">
    <source>
        <dbReference type="ARBA" id="ARBA00047720"/>
    </source>
</evidence>
<accession>A0A081N0W4</accession>
<feature type="domain" description="Adenine deaminase C-terminal" evidence="8">
    <location>
        <begin position="395"/>
        <end position="564"/>
    </location>
</feature>
<evidence type="ECO:0000313" key="10">
    <source>
        <dbReference type="Proteomes" id="UP000028006"/>
    </source>
</evidence>
<evidence type="ECO:0000256" key="3">
    <source>
        <dbReference type="ARBA" id="ARBA00022801"/>
    </source>
</evidence>
<evidence type="ECO:0000259" key="7">
    <source>
        <dbReference type="Pfam" id="PF01979"/>
    </source>
</evidence>
<dbReference type="SUPFAM" id="SSF51338">
    <property type="entry name" value="Composite domain of metallo-dependent hydrolases"/>
    <property type="match status" value="1"/>
</dbReference>
<dbReference type="EC" id="3.5.4.2" evidence="2 6"/>
<dbReference type="SUPFAM" id="SSF51556">
    <property type="entry name" value="Metallo-dependent hydrolases"/>
    <property type="match status" value="1"/>
</dbReference>
<sequence length="573" mass="60648">MKQLIDMAAGRTPVDTLITNCKVVDVFNQTLVDGPLAIGNGKVIGFGDYEAREVIDAEGGVVIPGLIDSHVHIESSAITPPQFSRVVLPHGTTTIIADPHEIANVCGLDGIRFMLDASKDLPLNVKVMLPSCVPATPFEESGARLLADDLAELINHPNVLGVGEVMDFPSVINGDDNMLAKVKLALDNGFVADGHSPGLSGQALQAYAMSGIKTDHECSTVEDMIARIRLGMYVQIREGSACKDLVTLVQGVNANNARRCLFCTDDREPKDIFEDGHVNKNLRVAVEEGLDPITAVTIGSLNAAECYGLKSKGAIAPGYDADIVIVNDLKAFAARRVFCAGQEVARNGEMLVGIKDYTSDTVLNTVNIAPVSESHFDLPLTTRKARAIGVCPGGVLTDAVEVDVQANGEGLFDARLNSGLNKLAVIERHKASGNLSVAILANYGLKGGAIATTVSHDSHNIVVVGDNDADMVMAVKHVETIGGGFVLVKEGRVVGDLPLPVAGLMSDKPAEEVAARMGELLAMAKDEFGINADIQPLMTLVFMSLPVIPALKLTSNGLFDVTQFSFTETCMAD</sequence>
<comment type="similarity">
    <text evidence="1 6">Belongs to the metallo-dependent hydrolases superfamily. Adenine deaminase family.</text>
</comment>
<keyword evidence="4 6" id="KW-0464">Manganese</keyword>
<dbReference type="CDD" id="cd01295">
    <property type="entry name" value="AdeC"/>
    <property type="match status" value="1"/>
</dbReference>
<dbReference type="EMBL" id="JOKG01000005">
    <property type="protein sequence ID" value="KEQ12087.1"/>
    <property type="molecule type" value="Genomic_DNA"/>
</dbReference>
<proteinExistence type="inferred from homology"/>
<dbReference type="Gene3D" id="3.20.20.140">
    <property type="entry name" value="Metal-dependent hydrolases"/>
    <property type="match status" value="1"/>
</dbReference>
<dbReference type="GO" id="GO:0006146">
    <property type="term" value="P:adenine catabolic process"/>
    <property type="evidence" value="ECO:0007669"/>
    <property type="project" value="InterPro"/>
</dbReference>
<comment type="cofactor">
    <cofactor evidence="6">
        <name>Mn(2+)</name>
        <dbReference type="ChEBI" id="CHEBI:29035"/>
    </cofactor>
</comment>
<keyword evidence="10" id="KW-1185">Reference proteome</keyword>
<organism evidence="9 10">
    <name type="scientific">Endozoicomonas montiporae</name>
    <dbReference type="NCBI Taxonomy" id="1027273"/>
    <lineage>
        <taxon>Bacteria</taxon>
        <taxon>Pseudomonadati</taxon>
        <taxon>Pseudomonadota</taxon>
        <taxon>Gammaproteobacteria</taxon>
        <taxon>Oceanospirillales</taxon>
        <taxon>Endozoicomonadaceae</taxon>
        <taxon>Endozoicomonas</taxon>
    </lineage>
</organism>
<dbReference type="InterPro" id="IPR011059">
    <property type="entry name" value="Metal-dep_hydrolase_composite"/>
</dbReference>
<dbReference type="eggNOG" id="COG1001">
    <property type="taxonomic scope" value="Bacteria"/>
</dbReference>
<dbReference type="NCBIfam" id="TIGR01178">
    <property type="entry name" value="ade"/>
    <property type="match status" value="1"/>
</dbReference>
<comment type="catalytic activity">
    <reaction evidence="5 6">
        <text>adenine + H2O + H(+) = hypoxanthine + NH4(+)</text>
        <dbReference type="Rhea" id="RHEA:23688"/>
        <dbReference type="ChEBI" id="CHEBI:15377"/>
        <dbReference type="ChEBI" id="CHEBI:15378"/>
        <dbReference type="ChEBI" id="CHEBI:16708"/>
        <dbReference type="ChEBI" id="CHEBI:17368"/>
        <dbReference type="ChEBI" id="CHEBI:28938"/>
        <dbReference type="EC" id="3.5.4.2"/>
    </reaction>
</comment>
<reference evidence="9 10" key="1">
    <citation type="submission" date="2014-06" db="EMBL/GenBank/DDBJ databases">
        <title>Whole Genome Sequences of Three Symbiotic Endozoicomonas Bacteria.</title>
        <authorList>
            <person name="Neave M.J."/>
            <person name="Apprill A."/>
            <person name="Voolstra C.R."/>
        </authorList>
    </citation>
    <scope>NUCLEOTIDE SEQUENCE [LARGE SCALE GENOMIC DNA]</scope>
    <source>
        <strain evidence="9 10">LMG 24815</strain>
    </source>
</reference>
<dbReference type="Proteomes" id="UP000028006">
    <property type="component" value="Unassembled WGS sequence"/>
</dbReference>
<dbReference type="InterPro" id="IPR032466">
    <property type="entry name" value="Metal_Hydrolase"/>
</dbReference>
<dbReference type="InterPro" id="IPR026912">
    <property type="entry name" value="Adenine_deam_C"/>
</dbReference>
<evidence type="ECO:0000256" key="1">
    <source>
        <dbReference type="ARBA" id="ARBA00006773"/>
    </source>
</evidence>
<name>A0A081N0W4_9GAMM</name>
<gene>
    <name evidence="6" type="primary">ade</name>
    <name evidence="9" type="ORF">GZ77_23725</name>
</gene>
<dbReference type="PANTHER" id="PTHR11113:SF2">
    <property type="entry name" value="ADENINE DEAMINASE"/>
    <property type="match status" value="1"/>
</dbReference>
<dbReference type="InterPro" id="IPR006679">
    <property type="entry name" value="Adenine_deam"/>
</dbReference>
<dbReference type="InterPro" id="IPR006680">
    <property type="entry name" value="Amidohydro-rel"/>
</dbReference>
<dbReference type="GO" id="GO:0000034">
    <property type="term" value="F:adenine deaminase activity"/>
    <property type="evidence" value="ECO:0007669"/>
    <property type="project" value="UniProtKB-UniRule"/>
</dbReference>
<dbReference type="PANTHER" id="PTHR11113">
    <property type="entry name" value="N-ACETYLGLUCOSAMINE-6-PHOSPHATE DEACETYLASE"/>
    <property type="match status" value="1"/>
</dbReference>
<dbReference type="Pfam" id="PF01979">
    <property type="entry name" value="Amidohydro_1"/>
    <property type="match status" value="1"/>
</dbReference>
<dbReference type="Gene3D" id="2.30.40.10">
    <property type="entry name" value="Urease, subunit C, domain 1"/>
    <property type="match status" value="1"/>
</dbReference>
<protein>
    <recommendedName>
        <fullName evidence="2 6">Adenine deaminase</fullName>
        <shortName evidence="6">Adenase</shortName>
        <shortName evidence="6">Adenine aminase</shortName>
        <ecNumber evidence="2 6">3.5.4.2</ecNumber>
    </recommendedName>
</protein>
<dbReference type="Pfam" id="PF13382">
    <property type="entry name" value="Adenine_deam_C"/>
    <property type="match status" value="1"/>
</dbReference>
<keyword evidence="3 6" id="KW-0378">Hydrolase</keyword>